<evidence type="ECO:0000256" key="1">
    <source>
        <dbReference type="SAM" id="Phobius"/>
    </source>
</evidence>
<name>A0ABS6D3T4_9FIRM</name>
<keyword evidence="1" id="KW-1133">Transmembrane helix</keyword>
<evidence type="ECO:0000313" key="3">
    <source>
        <dbReference type="Proteomes" id="UP000723714"/>
    </source>
</evidence>
<dbReference type="RefSeq" id="WP_216241357.1">
    <property type="nucleotide sequence ID" value="NZ_JABACJ020000008.1"/>
</dbReference>
<protein>
    <submittedName>
        <fullName evidence="2">Uncharacterized protein</fullName>
    </submittedName>
</protein>
<proteinExistence type="predicted"/>
<keyword evidence="1" id="KW-0812">Transmembrane</keyword>
<gene>
    <name evidence="2" type="ORF">HGO97_010555</name>
</gene>
<dbReference type="Proteomes" id="UP000723714">
    <property type="component" value="Unassembled WGS sequence"/>
</dbReference>
<keyword evidence="1" id="KW-0472">Membrane</keyword>
<dbReference type="EMBL" id="JABACJ020000008">
    <property type="protein sequence ID" value="MBU3876253.1"/>
    <property type="molecule type" value="Genomic_DNA"/>
</dbReference>
<accession>A0ABS6D3T4</accession>
<feature type="transmembrane region" description="Helical" evidence="1">
    <location>
        <begin position="33"/>
        <end position="52"/>
    </location>
</feature>
<keyword evidence="3" id="KW-1185">Reference proteome</keyword>
<comment type="caution">
    <text evidence="2">The sequence shown here is derived from an EMBL/GenBank/DDBJ whole genome shotgun (WGS) entry which is preliminary data.</text>
</comment>
<organism evidence="2 3">
    <name type="scientific">Faecalicatena faecalis</name>
    <dbReference type="NCBI Taxonomy" id="2726362"/>
    <lineage>
        <taxon>Bacteria</taxon>
        <taxon>Bacillati</taxon>
        <taxon>Bacillota</taxon>
        <taxon>Clostridia</taxon>
        <taxon>Lachnospirales</taxon>
        <taxon>Lachnospiraceae</taxon>
        <taxon>Faecalicatena</taxon>
    </lineage>
</organism>
<feature type="transmembrane region" description="Helical" evidence="1">
    <location>
        <begin position="7"/>
        <end position="27"/>
    </location>
</feature>
<reference evidence="2 3" key="1">
    <citation type="submission" date="2021-06" db="EMBL/GenBank/DDBJ databases">
        <title>Faecalicatena sp. nov. isolated from porcine feces.</title>
        <authorList>
            <person name="Oh B.S."/>
            <person name="Lee J.H."/>
        </authorList>
    </citation>
    <scope>NUCLEOTIDE SEQUENCE [LARGE SCALE GENOMIC DNA]</scope>
    <source>
        <strain evidence="2 3">AGMB00832</strain>
    </source>
</reference>
<evidence type="ECO:0000313" key="2">
    <source>
        <dbReference type="EMBL" id="MBU3876253.1"/>
    </source>
</evidence>
<sequence>MLYVKKSFLSGIVMIIGSMVLIVLAILYCFTEIHIPGFVYTIAWIGSILAVVDIVNRIERKEDDCQSLHKVV</sequence>